<keyword evidence="5 6" id="KW-0472">Membrane</keyword>
<dbReference type="Proteomes" id="UP000253436">
    <property type="component" value="Unassembled WGS sequence"/>
</dbReference>
<feature type="transmembrane region" description="Helical" evidence="6">
    <location>
        <begin position="12"/>
        <end position="31"/>
    </location>
</feature>
<keyword evidence="8" id="KW-1185">Reference proteome</keyword>
<sequence length="487" mass="55487">MGIVLNQSFKNTITTYLGFGIGAINTLFLYTNFLTDQYYGLVAFLLSAANLMMPFMAFGVHNAIVKFYASFKTKHSINSFLTLMLFLPLIFIIPAALVGYVAYDAIVHGLSNENAIVKHYVWHIFILAVAMAYFEIFFAWTKVQMQTVFGNVMKEIFHRVCIMGLLFAVYLQWLTVDQFITALVFVYVLRMMIMKLYAFTLRFPKLKFQKLKHQSSILKYAGLMIIAGSIAMLILDIDKFMIGLLLPQIEQVAYYSVAIFIATVIAVPQRAMHQIMLPLTAKYLSEKEDVALRDLYQRSSMTLLVVSGFIFLLIIVNINQLYQILPDKFTGGLFVVLIVSLAKLYDNSLGNNNAILFNSDYYRMVLIFGVLLAVMAIVLNALFIPVYGIEGSAFATFLAIAIYNTIKIIFVKRKFNMLPYSMGTLKVFLAIMSLGFLFYFWEFPFHPLINMGLKSVSLGVIYLILIFKLKVSEDISNQLIKYLKLKN</sequence>
<dbReference type="OrthoDB" id="88014at2"/>
<accession>A0A368ZGH3</accession>
<organism evidence="7 8">
    <name type="scientific">Winogradskyella arenosi</name>
    <dbReference type="NCBI Taxonomy" id="533325"/>
    <lineage>
        <taxon>Bacteria</taxon>
        <taxon>Pseudomonadati</taxon>
        <taxon>Bacteroidota</taxon>
        <taxon>Flavobacteriia</taxon>
        <taxon>Flavobacteriales</taxon>
        <taxon>Flavobacteriaceae</taxon>
        <taxon>Winogradskyella</taxon>
    </lineage>
</organism>
<reference evidence="7 8" key="1">
    <citation type="submission" date="2018-07" db="EMBL/GenBank/DDBJ databases">
        <title>Genomic Encyclopedia of Type Strains, Phase III (KMG-III): the genomes of soil and plant-associated and newly described type strains.</title>
        <authorList>
            <person name="Whitman W."/>
        </authorList>
    </citation>
    <scope>NUCLEOTIDE SEQUENCE [LARGE SCALE GENOMIC DNA]</scope>
    <source>
        <strain evidence="7 8">CECT 7958</strain>
    </source>
</reference>
<evidence type="ECO:0000256" key="2">
    <source>
        <dbReference type="ARBA" id="ARBA00022475"/>
    </source>
</evidence>
<dbReference type="PANTHER" id="PTHR30250:SF11">
    <property type="entry name" value="O-ANTIGEN TRANSPORTER-RELATED"/>
    <property type="match status" value="1"/>
</dbReference>
<feature type="transmembrane region" description="Helical" evidence="6">
    <location>
        <begin position="328"/>
        <end position="345"/>
    </location>
</feature>
<feature type="transmembrane region" description="Helical" evidence="6">
    <location>
        <begin position="37"/>
        <end position="60"/>
    </location>
</feature>
<keyword evidence="3 6" id="KW-0812">Transmembrane</keyword>
<feature type="transmembrane region" description="Helical" evidence="6">
    <location>
        <begin position="393"/>
        <end position="411"/>
    </location>
</feature>
<evidence type="ECO:0000256" key="3">
    <source>
        <dbReference type="ARBA" id="ARBA00022692"/>
    </source>
</evidence>
<feature type="transmembrane region" description="Helical" evidence="6">
    <location>
        <begin position="156"/>
        <end position="173"/>
    </location>
</feature>
<dbReference type="GO" id="GO:0005886">
    <property type="term" value="C:plasma membrane"/>
    <property type="evidence" value="ECO:0007669"/>
    <property type="project" value="UniProtKB-SubCell"/>
</dbReference>
<name>A0A368ZGH3_9FLAO</name>
<evidence type="ECO:0000313" key="7">
    <source>
        <dbReference type="EMBL" id="RCW92614.1"/>
    </source>
</evidence>
<keyword evidence="2" id="KW-1003">Cell membrane</keyword>
<feature type="transmembrane region" description="Helical" evidence="6">
    <location>
        <begin position="447"/>
        <end position="467"/>
    </location>
</feature>
<proteinExistence type="predicted"/>
<dbReference type="InterPro" id="IPR002797">
    <property type="entry name" value="Polysacc_synth"/>
</dbReference>
<dbReference type="PANTHER" id="PTHR30250">
    <property type="entry name" value="PST FAMILY PREDICTED COLANIC ACID TRANSPORTER"/>
    <property type="match status" value="1"/>
</dbReference>
<gene>
    <name evidence="7" type="ORF">DFQ08_102646</name>
</gene>
<dbReference type="AlphaFoldDB" id="A0A368ZGH3"/>
<dbReference type="EMBL" id="QPJO01000002">
    <property type="protein sequence ID" value="RCW92614.1"/>
    <property type="molecule type" value="Genomic_DNA"/>
</dbReference>
<comment type="subcellular location">
    <subcellularLocation>
        <location evidence="1">Cell membrane</location>
        <topology evidence="1">Multi-pass membrane protein</topology>
    </subcellularLocation>
</comment>
<evidence type="ECO:0000256" key="4">
    <source>
        <dbReference type="ARBA" id="ARBA00022989"/>
    </source>
</evidence>
<dbReference type="InterPro" id="IPR050833">
    <property type="entry name" value="Poly_Biosynth_Transport"/>
</dbReference>
<feature type="transmembrane region" description="Helical" evidence="6">
    <location>
        <begin position="179"/>
        <end position="199"/>
    </location>
</feature>
<feature type="transmembrane region" description="Helical" evidence="6">
    <location>
        <begin position="120"/>
        <end position="140"/>
    </location>
</feature>
<protein>
    <submittedName>
        <fullName evidence="7">O-antigen/teichoic acid export membrane protein</fullName>
    </submittedName>
</protein>
<keyword evidence="4 6" id="KW-1133">Transmembrane helix</keyword>
<feature type="transmembrane region" description="Helical" evidence="6">
    <location>
        <begin position="423"/>
        <end position="441"/>
    </location>
</feature>
<feature type="transmembrane region" description="Helical" evidence="6">
    <location>
        <begin position="365"/>
        <end position="387"/>
    </location>
</feature>
<evidence type="ECO:0000313" key="8">
    <source>
        <dbReference type="Proteomes" id="UP000253436"/>
    </source>
</evidence>
<dbReference type="RefSeq" id="WP_114309456.1">
    <property type="nucleotide sequence ID" value="NZ_QPJO01000002.1"/>
</dbReference>
<feature type="transmembrane region" description="Helical" evidence="6">
    <location>
        <begin position="303"/>
        <end position="322"/>
    </location>
</feature>
<comment type="caution">
    <text evidence="7">The sequence shown here is derived from an EMBL/GenBank/DDBJ whole genome shotgun (WGS) entry which is preliminary data.</text>
</comment>
<evidence type="ECO:0000256" key="5">
    <source>
        <dbReference type="ARBA" id="ARBA00023136"/>
    </source>
</evidence>
<evidence type="ECO:0000256" key="6">
    <source>
        <dbReference type="SAM" id="Phobius"/>
    </source>
</evidence>
<evidence type="ECO:0000256" key="1">
    <source>
        <dbReference type="ARBA" id="ARBA00004651"/>
    </source>
</evidence>
<dbReference type="Pfam" id="PF01943">
    <property type="entry name" value="Polysacc_synt"/>
    <property type="match status" value="1"/>
</dbReference>
<feature type="transmembrane region" description="Helical" evidence="6">
    <location>
        <begin position="80"/>
        <end position="100"/>
    </location>
</feature>
<feature type="transmembrane region" description="Helical" evidence="6">
    <location>
        <begin position="220"/>
        <end position="246"/>
    </location>
</feature>
<feature type="transmembrane region" description="Helical" evidence="6">
    <location>
        <begin position="252"/>
        <end position="268"/>
    </location>
</feature>